<protein>
    <recommendedName>
        <fullName evidence="4">FZ domain-containing protein</fullName>
    </recommendedName>
</protein>
<dbReference type="EnsemblMetazoa" id="G11491.1">
    <property type="protein sequence ID" value="G11491.1:cds"/>
    <property type="gene ID" value="G11491"/>
</dbReference>
<keyword evidence="1" id="KW-0732">Signal</keyword>
<evidence type="ECO:0000313" key="3">
    <source>
        <dbReference type="Proteomes" id="UP000005408"/>
    </source>
</evidence>
<name>A0A8W8HX12_MAGGI</name>
<sequence length="152" mass="17379">MAGGSMLTLFHLVMIYHSASLPQWVYRVDSCPDPKNISQWIEASKKLNCYHNLTSNNPTEQERIYHCLPSSFLNETLEFCSRSVLINSGNCPVYSYEFGTSNTPISYNCTDFISGCPTVMFKSKEVYKFPMCLNLRPKLRCFEAEKNCLSNT</sequence>
<evidence type="ECO:0000256" key="1">
    <source>
        <dbReference type="SAM" id="SignalP"/>
    </source>
</evidence>
<keyword evidence="3" id="KW-1185">Reference proteome</keyword>
<feature type="chain" id="PRO_5036471413" description="FZ domain-containing protein" evidence="1">
    <location>
        <begin position="23"/>
        <end position="152"/>
    </location>
</feature>
<accession>A0A8W8HX12</accession>
<organism evidence="2 3">
    <name type="scientific">Magallana gigas</name>
    <name type="common">Pacific oyster</name>
    <name type="synonym">Crassostrea gigas</name>
    <dbReference type="NCBI Taxonomy" id="29159"/>
    <lineage>
        <taxon>Eukaryota</taxon>
        <taxon>Metazoa</taxon>
        <taxon>Spiralia</taxon>
        <taxon>Lophotrochozoa</taxon>
        <taxon>Mollusca</taxon>
        <taxon>Bivalvia</taxon>
        <taxon>Autobranchia</taxon>
        <taxon>Pteriomorphia</taxon>
        <taxon>Ostreida</taxon>
        <taxon>Ostreoidea</taxon>
        <taxon>Ostreidae</taxon>
        <taxon>Magallana</taxon>
    </lineage>
</organism>
<dbReference type="Proteomes" id="UP000005408">
    <property type="component" value="Unassembled WGS sequence"/>
</dbReference>
<evidence type="ECO:0008006" key="4">
    <source>
        <dbReference type="Google" id="ProtNLM"/>
    </source>
</evidence>
<proteinExistence type="predicted"/>
<feature type="signal peptide" evidence="1">
    <location>
        <begin position="1"/>
        <end position="22"/>
    </location>
</feature>
<dbReference type="AlphaFoldDB" id="A0A8W8HX12"/>
<evidence type="ECO:0000313" key="2">
    <source>
        <dbReference type="EnsemblMetazoa" id="G11491.1:cds"/>
    </source>
</evidence>
<reference evidence="2" key="1">
    <citation type="submission" date="2022-08" db="UniProtKB">
        <authorList>
            <consortium name="EnsemblMetazoa"/>
        </authorList>
    </citation>
    <scope>IDENTIFICATION</scope>
    <source>
        <strain evidence="2">05x7-T-G4-1.051#20</strain>
    </source>
</reference>